<evidence type="ECO:0000313" key="3">
    <source>
        <dbReference type="EMBL" id="MDT0642217.1"/>
    </source>
</evidence>
<organism evidence="3 4">
    <name type="scientific">Autumnicola tepida</name>
    <dbReference type="NCBI Taxonomy" id="3075595"/>
    <lineage>
        <taxon>Bacteria</taxon>
        <taxon>Pseudomonadati</taxon>
        <taxon>Bacteroidota</taxon>
        <taxon>Flavobacteriia</taxon>
        <taxon>Flavobacteriales</taxon>
        <taxon>Flavobacteriaceae</taxon>
        <taxon>Autumnicola</taxon>
    </lineage>
</organism>
<dbReference type="SMART" id="SM00448">
    <property type="entry name" value="REC"/>
    <property type="match status" value="1"/>
</dbReference>
<dbReference type="RefSeq" id="WP_311533891.1">
    <property type="nucleotide sequence ID" value="NZ_JAVRHQ010000004.1"/>
</dbReference>
<dbReference type="InterPro" id="IPR011006">
    <property type="entry name" value="CheY-like_superfamily"/>
</dbReference>
<gene>
    <name evidence="3" type="ORF">RM553_05160</name>
</gene>
<dbReference type="InterPro" id="IPR001789">
    <property type="entry name" value="Sig_transdc_resp-reg_receiver"/>
</dbReference>
<evidence type="ECO:0000256" key="1">
    <source>
        <dbReference type="PROSITE-ProRule" id="PRU00169"/>
    </source>
</evidence>
<dbReference type="SUPFAM" id="SSF52172">
    <property type="entry name" value="CheY-like"/>
    <property type="match status" value="1"/>
</dbReference>
<dbReference type="PROSITE" id="PS50110">
    <property type="entry name" value="RESPONSE_REGULATORY"/>
    <property type="match status" value="1"/>
</dbReference>
<keyword evidence="1" id="KW-0597">Phosphoprotein</keyword>
<name>A0ABU3C792_9FLAO</name>
<feature type="modified residue" description="4-aspartylphosphate" evidence="1">
    <location>
        <position position="65"/>
    </location>
</feature>
<evidence type="ECO:0000313" key="4">
    <source>
        <dbReference type="Proteomes" id="UP001262889"/>
    </source>
</evidence>
<dbReference type="Proteomes" id="UP001262889">
    <property type="component" value="Unassembled WGS sequence"/>
</dbReference>
<dbReference type="Pfam" id="PF00072">
    <property type="entry name" value="Response_reg"/>
    <property type="match status" value="1"/>
</dbReference>
<reference evidence="3 4" key="1">
    <citation type="submission" date="2023-09" db="EMBL/GenBank/DDBJ databases">
        <authorList>
            <person name="Rey-Velasco X."/>
        </authorList>
    </citation>
    <scope>NUCLEOTIDE SEQUENCE [LARGE SCALE GENOMIC DNA]</scope>
    <source>
        <strain evidence="3 4">F363</strain>
    </source>
</reference>
<protein>
    <submittedName>
        <fullName evidence="3">Response regulator</fullName>
    </submittedName>
</protein>
<feature type="domain" description="Response regulatory" evidence="2">
    <location>
        <begin position="6"/>
        <end position="137"/>
    </location>
</feature>
<dbReference type="Gene3D" id="3.40.50.2300">
    <property type="match status" value="1"/>
</dbReference>
<comment type="caution">
    <text evidence="3">The sequence shown here is derived from an EMBL/GenBank/DDBJ whole genome shotgun (WGS) entry which is preliminary data.</text>
</comment>
<proteinExistence type="predicted"/>
<evidence type="ECO:0000259" key="2">
    <source>
        <dbReference type="PROSITE" id="PS50110"/>
    </source>
</evidence>
<accession>A0ABU3C792</accession>
<keyword evidence="4" id="KW-1185">Reference proteome</keyword>
<sequence>MSKKIKVLIIDDHPIIADSYENILKDMEDGDLKLFIEKRRNIEEAYQSIEISKAQNSPYHFIFLDISLPVAETLGIFSGDELGVKIREISPESKIVVMTMHNENHRLYNILRTINPEAFLIKSDVSPEDLKIAFKDLLDDRIHYSQTIRLLLRKQIVQDVALDNNDRSILYHLSKGVRTKELEDIVPLSLAAIEKRKKNMREVFGLDKGGDLALIEKARQLGFL</sequence>
<dbReference type="EMBL" id="JAVRHQ010000004">
    <property type="protein sequence ID" value="MDT0642217.1"/>
    <property type="molecule type" value="Genomic_DNA"/>
</dbReference>